<keyword evidence="8" id="KW-1185">Reference proteome</keyword>
<dbReference type="SUPFAM" id="SSF88659">
    <property type="entry name" value="Sigma3 and sigma4 domains of RNA polymerase sigma factors"/>
    <property type="match status" value="1"/>
</dbReference>
<keyword evidence="7" id="KW-0240">DNA-directed RNA polymerase</keyword>
<feature type="domain" description="RNA polymerase sigma factor 70 region 4 type 2" evidence="6">
    <location>
        <begin position="126"/>
        <end position="177"/>
    </location>
</feature>
<dbReference type="InterPro" id="IPR013249">
    <property type="entry name" value="RNA_pol_sigma70_r4_t2"/>
</dbReference>
<dbReference type="CDD" id="cd06171">
    <property type="entry name" value="Sigma70_r4"/>
    <property type="match status" value="1"/>
</dbReference>
<protein>
    <submittedName>
        <fullName evidence="7">DNA-directed RNA polymerase sigma-70 factor</fullName>
    </submittedName>
</protein>
<keyword evidence="4" id="KW-0804">Transcription</keyword>
<dbReference type="KEGG" id="fax:FUAX_29670"/>
<dbReference type="Pfam" id="PF08281">
    <property type="entry name" value="Sigma70_r4_2"/>
    <property type="match status" value="1"/>
</dbReference>
<dbReference type="PANTHER" id="PTHR43133:SF46">
    <property type="entry name" value="RNA POLYMERASE SIGMA-70 FACTOR ECF SUBFAMILY"/>
    <property type="match status" value="1"/>
</dbReference>
<accession>A0AAU9CMG4</accession>
<dbReference type="Gene3D" id="1.10.1740.10">
    <property type="match status" value="1"/>
</dbReference>
<keyword evidence="2" id="KW-0805">Transcription regulation</keyword>
<dbReference type="NCBIfam" id="TIGR02937">
    <property type="entry name" value="sigma70-ECF"/>
    <property type="match status" value="1"/>
</dbReference>
<evidence type="ECO:0000256" key="4">
    <source>
        <dbReference type="ARBA" id="ARBA00023163"/>
    </source>
</evidence>
<dbReference type="PANTHER" id="PTHR43133">
    <property type="entry name" value="RNA POLYMERASE ECF-TYPE SIGMA FACTO"/>
    <property type="match status" value="1"/>
</dbReference>
<dbReference type="Proteomes" id="UP001348817">
    <property type="component" value="Chromosome"/>
</dbReference>
<organism evidence="7 8">
    <name type="scientific">Fulvitalea axinellae</name>
    <dbReference type="NCBI Taxonomy" id="1182444"/>
    <lineage>
        <taxon>Bacteria</taxon>
        <taxon>Pseudomonadati</taxon>
        <taxon>Bacteroidota</taxon>
        <taxon>Cytophagia</taxon>
        <taxon>Cytophagales</taxon>
        <taxon>Persicobacteraceae</taxon>
        <taxon>Fulvitalea</taxon>
    </lineage>
</organism>
<dbReference type="RefSeq" id="WP_338392082.1">
    <property type="nucleotide sequence ID" value="NZ_AP025314.1"/>
</dbReference>
<evidence type="ECO:0000313" key="8">
    <source>
        <dbReference type="Proteomes" id="UP001348817"/>
    </source>
</evidence>
<dbReference type="SUPFAM" id="SSF88946">
    <property type="entry name" value="Sigma2 domain of RNA polymerase sigma factors"/>
    <property type="match status" value="1"/>
</dbReference>
<dbReference type="GO" id="GO:0006352">
    <property type="term" value="P:DNA-templated transcription initiation"/>
    <property type="evidence" value="ECO:0007669"/>
    <property type="project" value="InterPro"/>
</dbReference>
<dbReference type="InterPro" id="IPR036388">
    <property type="entry name" value="WH-like_DNA-bd_sf"/>
</dbReference>
<dbReference type="InterPro" id="IPR013325">
    <property type="entry name" value="RNA_pol_sigma_r2"/>
</dbReference>
<evidence type="ECO:0000313" key="7">
    <source>
        <dbReference type="EMBL" id="BDD10535.1"/>
    </source>
</evidence>
<dbReference type="InterPro" id="IPR007627">
    <property type="entry name" value="RNA_pol_sigma70_r2"/>
</dbReference>
<dbReference type="Gene3D" id="1.10.10.10">
    <property type="entry name" value="Winged helix-like DNA-binding domain superfamily/Winged helix DNA-binding domain"/>
    <property type="match status" value="1"/>
</dbReference>
<dbReference type="Pfam" id="PF04542">
    <property type="entry name" value="Sigma70_r2"/>
    <property type="match status" value="1"/>
</dbReference>
<dbReference type="InterPro" id="IPR013324">
    <property type="entry name" value="RNA_pol_sigma_r3/r4-like"/>
</dbReference>
<dbReference type="InterPro" id="IPR039425">
    <property type="entry name" value="RNA_pol_sigma-70-like"/>
</dbReference>
<keyword evidence="3" id="KW-0731">Sigma factor</keyword>
<name>A0AAU9CMG4_9BACT</name>
<sequence>MGNTLTGDNKKKWIPRTSGTRWTENLYREHSDALYAYGRKLGAQAPVIEDAIHDIFVSFWEQDKRKEINNPKAYLFGALRNRLMKSYRKSALTVYGKDFESHNFPLEIDYESVIISEEIKAETLQRLSSGIASLSDSQREILYLRFNEGLEYNEIAETLNMNYQSALNAVHRAIKSLRTHLGETVSVWIILQQGLQ</sequence>
<dbReference type="EMBL" id="AP025314">
    <property type="protein sequence ID" value="BDD10535.1"/>
    <property type="molecule type" value="Genomic_DNA"/>
</dbReference>
<dbReference type="GO" id="GO:0003677">
    <property type="term" value="F:DNA binding"/>
    <property type="evidence" value="ECO:0007669"/>
    <property type="project" value="InterPro"/>
</dbReference>
<dbReference type="GO" id="GO:0000428">
    <property type="term" value="C:DNA-directed RNA polymerase complex"/>
    <property type="evidence" value="ECO:0007669"/>
    <property type="project" value="UniProtKB-KW"/>
</dbReference>
<evidence type="ECO:0000256" key="1">
    <source>
        <dbReference type="ARBA" id="ARBA00010641"/>
    </source>
</evidence>
<dbReference type="AlphaFoldDB" id="A0AAU9CMG4"/>
<evidence type="ECO:0000256" key="2">
    <source>
        <dbReference type="ARBA" id="ARBA00023015"/>
    </source>
</evidence>
<reference evidence="7 8" key="1">
    <citation type="submission" date="2021-12" db="EMBL/GenBank/DDBJ databases">
        <title>Genome sequencing of bacteria with rrn-lacking chromosome and rrn-plasmid.</title>
        <authorList>
            <person name="Anda M."/>
            <person name="Iwasaki W."/>
        </authorList>
    </citation>
    <scope>NUCLEOTIDE SEQUENCE [LARGE SCALE GENOMIC DNA]</scope>
    <source>
        <strain evidence="7 8">DSM 100852</strain>
    </source>
</reference>
<dbReference type="GO" id="GO:0016987">
    <property type="term" value="F:sigma factor activity"/>
    <property type="evidence" value="ECO:0007669"/>
    <property type="project" value="UniProtKB-KW"/>
</dbReference>
<feature type="domain" description="RNA polymerase sigma-70 region 2" evidence="5">
    <location>
        <begin position="26"/>
        <end position="90"/>
    </location>
</feature>
<proteinExistence type="inferred from homology"/>
<evidence type="ECO:0000259" key="6">
    <source>
        <dbReference type="Pfam" id="PF08281"/>
    </source>
</evidence>
<dbReference type="InterPro" id="IPR014284">
    <property type="entry name" value="RNA_pol_sigma-70_dom"/>
</dbReference>
<gene>
    <name evidence="7" type="ORF">FUAX_29670</name>
</gene>
<comment type="similarity">
    <text evidence="1">Belongs to the sigma-70 factor family. ECF subfamily.</text>
</comment>
<evidence type="ECO:0000259" key="5">
    <source>
        <dbReference type="Pfam" id="PF04542"/>
    </source>
</evidence>
<evidence type="ECO:0000256" key="3">
    <source>
        <dbReference type="ARBA" id="ARBA00023082"/>
    </source>
</evidence>